<evidence type="ECO:0000256" key="2">
    <source>
        <dbReference type="ARBA" id="ARBA00004651"/>
    </source>
</evidence>
<comment type="pathway">
    <text evidence="3">Cofactor biosynthesis; adenosylcobalamin biosynthesis; adenosylcobalamin from cob(II)yrinate a,c-diamide: step 7/7.</text>
</comment>
<comment type="catalytic activity">
    <reaction evidence="17">
        <text>alpha-ribazole + adenosylcob(III)inamide-GDP = adenosylcob(III)alamin + GMP + H(+)</text>
        <dbReference type="Rhea" id="RHEA:16049"/>
        <dbReference type="ChEBI" id="CHEBI:10329"/>
        <dbReference type="ChEBI" id="CHEBI:15378"/>
        <dbReference type="ChEBI" id="CHEBI:18408"/>
        <dbReference type="ChEBI" id="CHEBI:58115"/>
        <dbReference type="ChEBI" id="CHEBI:60487"/>
        <dbReference type="EC" id="2.7.8.26"/>
    </reaction>
</comment>
<evidence type="ECO:0000256" key="9">
    <source>
        <dbReference type="ARBA" id="ARBA00022679"/>
    </source>
</evidence>
<feature type="transmembrane region" description="Helical" evidence="19">
    <location>
        <begin position="126"/>
        <end position="146"/>
    </location>
</feature>
<dbReference type="EC" id="2.7.8.26" evidence="5"/>
<organism evidence="20">
    <name type="scientific">hydrocarbon metagenome</name>
    <dbReference type="NCBI Taxonomy" id="938273"/>
    <lineage>
        <taxon>unclassified sequences</taxon>
        <taxon>metagenomes</taxon>
        <taxon>ecological metagenomes</taxon>
    </lineage>
</organism>
<evidence type="ECO:0000256" key="3">
    <source>
        <dbReference type="ARBA" id="ARBA00004663"/>
    </source>
</evidence>
<evidence type="ECO:0000256" key="13">
    <source>
        <dbReference type="ARBA" id="ARBA00023136"/>
    </source>
</evidence>
<dbReference type="Pfam" id="PF02654">
    <property type="entry name" value="CobS"/>
    <property type="match status" value="1"/>
</dbReference>
<evidence type="ECO:0000256" key="17">
    <source>
        <dbReference type="ARBA" id="ARBA00048623"/>
    </source>
</evidence>
<evidence type="ECO:0000256" key="15">
    <source>
        <dbReference type="ARBA" id="ARBA00032605"/>
    </source>
</evidence>
<evidence type="ECO:0000256" key="5">
    <source>
        <dbReference type="ARBA" id="ARBA00013200"/>
    </source>
</evidence>
<dbReference type="PANTHER" id="PTHR34148">
    <property type="entry name" value="ADENOSYLCOBINAMIDE-GDP RIBAZOLETRANSFERASE"/>
    <property type="match status" value="1"/>
</dbReference>
<accession>A0A0W8FI95</accession>
<dbReference type="GO" id="GO:0009236">
    <property type="term" value="P:cobalamin biosynthetic process"/>
    <property type="evidence" value="ECO:0007669"/>
    <property type="project" value="UniProtKB-UniPathway"/>
</dbReference>
<dbReference type="HAMAP" id="MF_00719">
    <property type="entry name" value="CobS"/>
    <property type="match status" value="1"/>
</dbReference>
<evidence type="ECO:0000256" key="10">
    <source>
        <dbReference type="ARBA" id="ARBA00022692"/>
    </source>
</evidence>
<keyword evidence="10 19" id="KW-0812">Transmembrane</keyword>
<dbReference type="EMBL" id="LNQE01001184">
    <property type="protein sequence ID" value="KUG20497.1"/>
    <property type="molecule type" value="Genomic_DNA"/>
</dbReference>
<evidence type="ECO:0000256" key="14">
    <source>
        <dbReference type="ARBA" id="ARBA00025228"/>
    </source>
</evidence>
<evidence type="ECO:0000256" key="11">
    <source>
        <dbReference type="ARBA" id="ARBA00022842"/>
    </source>
</evidence>
<evidence type="ECO:0000256" key="18">
    <source>
        <dbReference type="ARBA" id="ARBA00049504"/>
    </source>
</evidence>
<evidence type="ECO:0000256" key="6">
    <source>
        <dbReference type="ARBA" id="ARBA00015850"/>
    </source>
</evidence>
<proteinExistence type="inferred from homology"/>
<feature type="transmembrane region" description="Helical" evidence="19">
    <location>
        <begin position="186"/>
        <end position="203"/>
    </location>
</feature>
<evidence type="ECO:0000313" key="20">
    <source>
        <dbReference type="EMBL" id="KUG20497.1"/>
    </source>
</evidence>
<dbReference type="PANTHER" id="PTHR34148:SF1">
    <property type="entry name" value="ADENOSYLCOBINAMIDE-GDP RIBAZOLETRANSFERASE"/>
    <property type="match status" value="1"/>
</dbReference>
<dbReference type="AlphaFoldDB" id="A0A0W8FI95"/>
<dbReference type="NCBIfam" id="TIGR00317">
    <property type="entry name" value="cobS"/>
    <property type="match status" value="1"/>
</dbReference>
<keyword evidence="9" id="KW-0808">Transferase</keyword>
<name>A0A0W8FI95_9ZZZZ</name>
<comment type="cofactor">
    <cofactor evidence="1">
        <name>Mg(2+)</name>
        <dbReference type="ChEBI" id="CHEBI:18420"/>
    </cofactor>
</comment>
<feature type="transmembrane region" description="Helical" evidence="19">
    <location>
        <begin position="35"/>
        <end position="67"/>
    </location>
</feature>
<keyword evidence="13 19" id="KW-0472">Membrane</keyword>
<evidence type="ECO:0000256" key="12">
    <source>
        <dbReference type="ARBA" id="ARBA00022989"/>
    </source>
</evidence>
<dbReference type="UniPathway" id="UPA00148">
    <property type="reaction ID" value="UER00238"/>
</dbReference>
<keyword evidence="7" id="KW-1003">Cell membrane</keyword>
<sequence length="234" mass="24635">MKPLLALLQFCTVLPLGRSVDFDYFARRSYLYPIAGYVIGCIAALAVFFIPSPALAAAVALATVLLVSGCNHFDGLIDFGDGLMAHGSREKRVQAMTDRHAGAGAVAAALIVTLLAFAGLQSAGPIWIAILFAEVFAKLAISYMTTLGPPFREGIHSYLHGCARPRFLVYATALALPLALLSWPRFAAAAAATLIVVAVMLRLSRRLFGGVNGDVVGATHEIARAGVIVALALL</sequence>
<keyword evidence="11" id="KW-0460">Magnesium</keyword>
<evidence type="ECO:0000256" key="4">
    <source>
        <dbReference type="ARBA" id="ARBA00010561"/>
    </source>
</evidence>
<comment type="subcellular location">
    <subcellularLocation>
        <location evidence="2">Cell membrane</location>
        <topology evidence="2">Multi-pass membrane protein</topology>
    </subcellularLocation>
</comment>
<protein>
    <recommendedName>
        <fullName evidence="6">Adenosylcobinamide-GDP ribazoletransferase</fullName>
        <ecNumber evidence="5">2.7.8.26</ecNumber>
    </recommendedName>
    <alternativeName>
        <fullName evidence="16">Cobalamin synthase</fullName>
    </alternativeName>
    <alternativeName>
        <fullName evidence="15">Cobalamin-5'-phosphate synthase</fullName>
    </alternativeName>
</protein>
<evidence type="ECO:0000256" key="7">
    <source>
        <dbReference type="ARBA" id="ARBA00022475"/>
    </source>
</evidence>
<comment type="function">
    <text evidence="14">Joins adenosylcobinamide-GDP and alpha-ribazole to generate adenosylcobalamin (Ado-cobalamin). Also synthesizes adenosylcobalamin 5'-phosphate from adenosylcobinamide-GDP and alpha-ribazole 5'-phosphate.</text>
</comment>
<evidence type="ECO:0000256" key="16">
    <source>
        <dbReference type="ARBA" id="ARBA00032853"/>
    </source>
</evidence>
<comment type="catalytic activity">
    <reaction evidence="18">
        <text>alpha-ribazole 5'-phosphate + adenosylcob(III)inamide-GDP = adenosylcob(III)alamin 5'-phosphate + GMP + H(+)</text>
        <dbReference type="Rhea" id="RHEA:23560"/>
        <dbReference type="ChEBI" id="CHEBI:15378"/>
        <dbReference type="ChEBI" id="CHEBI:57918"/>
        <dbReference type="ChEBI" id="CHEBI:58115"/>
        <dbReference type="ChEBI" id="CHEBI:60487"/>
        <dbReference type="ChEBI" id="CHEBI:60493"/>
        <dbReference type="EC" id="2.7.8.26"/>
    </reaction>
</comment>
<dbReference type="GO" id="GO:0008818">
    <property type="term" value="F:cobalamin 5'-phosphate synthase activity"/>
    <property type="evidence" value="ECO:0007669"/>
    <property type="project" value="InterPro"/>
</dbReference>
<keyword evidence="12 19" id="KW-1133">Transmembrane helix</keyword>
<gene>
    <name evidence="20" type="ORF">ASZ90_009760</name>
</gene>
<dbReference type="GO" id="GO:0005886">
    <property type="term" value="C:plasma membrane"/>
    <property type="evidence" value="ECO:0007669"/>
    <property type="project" value="UniProtKB-SubCell"/>
</dbReference>
<comment type="similarity">
    <text evidence="4">Belongs to the CobS family.</text>
</comment>
<evidence type="ECO:0000256" key="8">
    <source>
        <dbReference type="ARBA" id="ARBA00022573"/>
    </source>
</evidence>
<dbReference type="InterPro" id="IPR003805">
    <property type="entry name" value="CobS"/>
</dbReference>
<keyword evidence="8" id="KW-0169">Cobalamin biosynthesis</keyword>
<comment type="caution">
    <text evidence="20">The sequence shown here is derived from an EMBL/GenBank/DDBJ whole genome shotgun (WGS) entry which is preliminary data.</text>
</comment>
<feature type="transmembrane region" description="Helical" evidence="19">
    <location>
        <begin position="101"/>
        <end position="120"/>
    </location>
</feature>
<evidence type="ECO:0000256" key="1">
    <source>
        <dbReference type="ARBA" id="ARBA00001946"/>
    </source>
</evidence>
<dbReference type="GO" id="GO:0051073">
    <property type="term" value="F:adenosylcobinamide-GDP ribazoletransferase activity"/>
    <property type="evidence" value="ECO:0007669"/>
    <property type="project" value="UniProtKB-EC"/>
</dbReference>
<evidence type="ECO:0000256" key="19">
    <source>
        <dbReference type="SAM" id="Phobius"/>
    </source>
</evidence>
<reference evidence="20" key="1">
    <citation type="journal article" date="2015" name="Proc. Natl. Acad. Sci. U.S.A.">
        <title>Networks of energetic and metabolic interactions define dynamics in microbial communities.</title>
        <authorList>
            <person name="Embree M."/>
            <person name="Liu J.K."/>
            <person name="Al-Bassam M.M."/>
            <person name="Zengler K."/>
        </authorList>
    </citation>
    <scope>NUCLEOTIDE SEQUENCE</scope>
</reference>